<feature type="non-terminal residue" evidence="2">
    <location>
        <position position="135"/>
    </location>
</feature>
<accession>A0A6B3N888</accession>
<gene>
    <name evidence="2" type="ORF">F6J89_17365</name>
</gene>
<organism evidence="2">
    <name type="scientific">Symploca sp. SIO1C4</name>
    <dbReference type="NCBI Taxonomy" id="2607765"/>
    <lineage>
        <taxon>Bacteria</taxon>
        <taxon>Bacillati</taxon>
        <taxon>Cyanobacteriota</taxon>
        <taxon>Cyanophyceae</taxon>
        <taxon>Coleofasciculales</taxon>
        <taxon>Coleofasciculaceae</taxon>
        <taxon>Symploca</taxon>
    </lineage>
</organism>
<name>A0A6B3N888_9CYAN</name>
<evidence type="ECO:0000313" key="2">
    <source>
        <dbReference type="EMBL" id="NER29339.1"/>
    </source>
</evidence>
<sequence>MDIEKKKKGKATAKKSPNSTHHYQNYSELTVSPEKFLPPLIESKLTALSQKFGLSFDLGKIDLTGNMAENVRALRKVAELAEANAKLLPEMLKLARKLYRAEIKEAQYYRAATKAALKHQQKLDKYSADIFLQLV</sequence>
<feature type="compositionally biased region" description="Polar residues" evidence="1">
    <location>
        <begin position="16"/>
        <end position="25"/>
    </location>
</feature>
<reference evidence="2" key="1">
    <citation type="submission" date="2019-11" db="EMBL/GenBank/DDBJ databases">
        <title>Genomic insights into an expanded diversity of filamentous marine cyanobacteria reveals the extraordinary biosynthetic potential of Moorea and Okeania.</title>
        <authorList>
            <person name="Ferreira Leao T."/>
            <person name="Wang M."/>
            <person name="Moss N."/>
            <person name="Da Silva R."/>
            <person name="Sanders J."/>
            <person name="Nurk S."/>
            <person name="Gurevich A."/>
            <person name="Humphrey G."/>
            <person name="Reher R."/>
            <person name="Zhu Q."/>
            <person name="Belda-Ferre P."/>
            <person name="Glukhov E."/>
            <person name="Rex R."/>
            <person name="Dorrestein P.C."/>
            <person name="Knight R."/>
            <person name="Pevzner P."/>
            <person name="Gerwick W.H."/>
            <person name="Gerwick L."/>
        </authorList>
    </citation>
    <scope>NUCLEOTIDE SEQUENCE</scope>
    <source>
        <strain evidence="2">SIO1C4</strain>
    </source>
</reference>
<dbReference type="AlphaFoldDB" id="A0A6B3N888"/>
<feature type="region of interest" description="Disordered" evidence="1">
    <location>
        <begin position="1"/>
        <end position="25"/>
    </location>
</feature>
<protein>
    <submittedName>
        <fullName evidence="2">Uncharacterized protein</fullName>
    </submittedName>
</protein>
<proteinExistence type="predicted"/>
<feature type="compositionally biased region" description="Basic residues" evidence="1">
    <location>
        <begin position="1"/>
        <end position="13"/>
    </location>
</feature>
<comment type="caution">
    <text evidence="2">The sequence shown here is derived from an EMBL/GenBank/DDBJ whole genome shotgun (WGS) entry which is preliminary data.</text>
</comment>
<dbReference type="EMBL" id="JAAHFQ010000352">
    <property type="protein sequence ID" value="NER29339.1"/>
    <property type="molecule type" value="Genomic_DNA"/>
</dbReference>
<evidence type="ECO:0000256" key="1">
    <source>
        <dbReference type="SAM" id="MobiDB-lite"/>
    </source>
</evidence>